<dbReference type="SUPFAM" id="SSF46689">
    <property type="entry name" value="Homeodomain-like"/>
    <property type="match status" value="1"/>
</dbReference>
<evidence type="ECO:0000259" key="6">
    <source>
        <dbReference type="Pfam" id="PF16859"/>
    </source>
</evidence>
<proteinExistence type="predicted"/>
<dbReference type="InterPro" id="IPR011075">
    <property type="entry name" value="TetR_C"/>
</dbReference>
<dbReference type="Gene3D" id="1.10.10.60">
    <property type="entry name" value="Homeodomain-like"/>
    <property type="match status" value="1"/>
</dbReference>
<feature type="domain" description="Tetracyclin repressor-like C-terminal" evidence="6">
    <location>
        <begin position="125"/>
        <end position="198"/>
    </location>
</feature>
<accession>A0ABN2WA12</accession>
<protein>
    <recommendedName>
        <fullName evidence="9">Transcriptional regulator, TetR family</fullName>
    </recommendedName>
</protein>
<organism evidence="7 8">
    <name type="scientific">Brevibacterium salitolerans</name>
    <dbReference type="NCBI Taxonomy" id="1403566"/>
    <lineage>
        <taxon>Bacteria</taxon>
        <taxon>Bacillati</taxon>
        <taxon>Actinomycetota</taxon>
        <taxon>Actinomycetes</taxon>
        <taxon>Micrococcales</taxon>
        <taxon>Brevibacteriaceae</taxon>
        <taxon>Brevibacterium</taxon>
    </lineage>
</organism>
<keyword evidence="8" id="KW-1185">Reference proteome</keyword>
<evidence type="ECO:0008006" key="9">
    <source>
        <dbReference type="Google" id="ProtNLM"/>
    </source>
</evidence>
<dbReference type="Pfam" id="PF00440">
    <property type="entry name" value="TetR_N"/>
    <property type="match status" value="1"/>
</dbReference>
<dbReference type="SUPFAM" id="SSF48498">
    <property type="entry name" value="Tetracyclin repressor-like, C-terminal domain"/>
    <property type="match status" value="1"/>
</dbReference>
<dbReference type="InterPro" id="IPR050109">
    <property type="entry name" value="HTH-type_TetR-like_transc_reg"/>
</dbReference>
<dbReference type="RefSeq" id="WP_344334467.1">
    <property type="nucleotide sequence ID" value="NZ_BAAAPZ010000002.1"/>
</dbReference>
<reference evidence="7 8" key="1">
    <citation type="journal article" date="2019" name="Int. J. Syst. Evol. Microbiol.">
        <title>The Global Catalogue of Microorganisms (GCM) 10K type strain sequencing project: providing services to taxonomists for standard genome sequencing and annotation.</title>
        <authorList>
            <consortium name="The Broad Institute Genomics Platform"/>
            <consortium name="The Broad Institute Genome Sequencing Center for Infectious Disease"/>
            <person name="Wu L."/>
            <person name="Ma J."/>
        </authorList>
    </citation>
    <scope>NUCLEOTIDE SEQUENCE [LARGE SCALE GENOMIC DNA]</scope>
    <source>
        <strain evidence="7 8">JCM 15900</strain>
    </source>
</reference>
<keyword evidence="2" id="KW-0238">DNA-binding</keyword>
<keyword evidence="3" id="KW-0804">Transcription</keyword>
<evidence type="ECO:0000313" key="8">
    <source>
        <dbReference type="Proteomes" id="UP001500984"/>
    </source>
</evidence>
<evidence type="ECO:0000256" key="1">
    <source>
        <dbReference type="ARBA" id="ARBA00023015"/>
    </source>
</evidence>
<dbReference type="InterPro" id="IPR009057">
    <property type="entry name" value="Homeodomain-like_sf"/>
</dbReference>
<feature type="compositionally biased region" description="Low complexity" evidence="4">
    <location>
        <begin position="1"/>
        <end position="15"/>
    </location>
</feature>
<name>A0ABN2WA12_9MICO</name>
<feature type="region of interest" description="Disordered" evidence="4">
    <location>
        <begin position="1"/>
        <end position="37"/>
    </location>
</feature>
<keyword evidence="1" id="KW-0805">Transcription regulation</keyword>
<dbReference type="Pfam" id="PF16859">
    <property type="entry name" value="TetR_C_11"/>
    <property type="match status" value="1"/>
</dbReference>
<dbReference type="InterPro" id="IPR036271">
    <property type="entry name" value="Tet_transcr_reg_TetR-rel_C_sf"/>
</dbReference>
<evidence type="ECO:0000259" key="5">
    <source>
        <dbReference type="Pfam" id="PF00440"/>
    </source>
</evidence>
<evidence type="ECO:0000256" key="3">
    <source>
        <dbReference type="ARBA" id="ARBA00023163"/>
    </source>
</evidence>
<feature type="domain" description="HTH tetR-type" evidence="5">
    <location>
        <begin position="52"/>
        <end position="83"/>
    </location>
</feature>
<dbReference type="EMBL" id="BAAAPZ010000002">
    <property type="protein sequence ID" value="GAA2087578.1"/>
    <property type="molecule type" value="Genomic_DNA"/>
</dbReference>
<gene>
    <name evidence="7" type="ORF">GCM10009823_02030</name>
</gene>
<dbReference type="Proteomes" id="UP001500984">
    <property type="component" value="Unassembled WGS sequence"/>
</dbReference>
<evidence type="ECO:0000313" key="7">
    <source>
        <dbReference type="EMBL" id="GAA2087578.1"/>
    </source>
</evidence>
<dbReference type="Gene3D" id="1.10.357.10">
    <property type="entry name" value="Tetracycline Repressor, domain 2"/>
    <property type="match status" value="1"/>
</dbReference>
<dbReference type="PANTHER" id="PTHR30055:SF148">
    <property type="entry name" value="TETR-FAMILY TRANSCRIPTIONAL REGULATOR"/>
    <property type="match status" value="1"/>
</dbReference>
<dbReference type="InterPro" id="IPR001647">
    <property type="entry name" value="HTH_TetR"/>
</dbReference>
<evidence type="ECO:0000256" key="2">
    <source>
        <dbReference type="ARBA" id="ARBA00023125"/>
    </source>
</evidence>
<evidence type="ECO:0000256" key="4">
    <source>
        <dbReference type="SAM" id="MobiDB-lite"/>
    </source>
</evidence>
<comment type="caution">
    <text evidence="7">The sequence shown here is derived from an EMBL/GenBank/DDBJ whole genome shotgun (WGS) entry which is preliminary data.</text>
</comment>
<dbReference type="PANTHER" id="PTHR30055">
    <property type="entry name" value="HTH-TYPE TRANSCRIPTIONAL REGULATOR RUTR"/>
    <property type="match status" value="1"/>
</dbReference>
<sequence>MSTAAARGGTHTGRAPCTAATRAASGPGRPRDPQHDERIVDAVIGLIDAGERISVNAVVAASGVSRAALYRRWPSLAALIAAALDRGRAPIRPDTSGTIRETFLALLFGDPEATRGRGYSDRRFRMRLMLVLENPELQRAYWDSHVQRRRAPMVEALRLGMERGELRADLDPEACIDLINGVFYYQVVVRGADLREADTLARCRAAFDTAWRGMAAEG</sequence>